<evidence type="ECO:0000313" key="4">
    <source>
        <dbReference type="Proteomes" id="UP000297245"/>
    </source>
</evidence>
<dbReference type="OrthoDB" id="2834397at2759"/>
<proteinExistence type="predicted"/>
<dbReference type="EMBL" id="ML179598">
    <property type="protein sequence ID" value="THU84457.1"/>
    <property type="molecule type" value="Genomic_DNA"/>
</dbReference>
<keyword evidence="2" id="KW-1133">Transmembrane helix</keyword>
<sequence length="129" mass="14612">MYVPFIHNEGSAAANEVELKNSGYQCGSTHCAIVAVFFMLLFYALALWDRWMHLKLKEFERLQRNRINENDVPTYGATLRIPSVTPKPKYQERLTQVDSAMKSKGSSQYLVVPSSPSLMASNPTTPVER</sequence>
<name>A0A4S8L721_DENBC</name>
<evidence type="ECO:0000313" key="3">
    <source>
        <dbReference type="EMBL" id="THU84457.1"/>
    </source>
</evidence>
<evidence type="ECO:0000256" key="2">
    <source>
        <dbReference type="SAM" id="Phobius"/>
    </source>
</evidence>
<reference evidence="3 4" key="1">
    <citation type="journal article" date="2019" name="Nat. Ecol. Evol.">
        <title>Megaphylogeny resolves global patterns of mushroom evolution.</title>
        <authorList>
            <person name="Varga T."/>
            <person name="Krizsan K."/>
            <person name="Foldi C."/>
            <person name="Dima B."/>
            <person name="Sanchez-Garcia M."/>
            <person name="Sanchez-Ramirez S."/>
            <person name="Szollosi G.J."/>
            <person name="Szarkandi J.G."/>
            <person name="Papp V."/>
            <person name="Albert L."/>
            <person name="Andreopoulos W."/>
            <person name="Angelini C."/>
            <person name="Antonin V."/>
            <person name="Barry K.W."/>
            <person name="Bougher N.L."/>
            <person name="Buchanan P."/>
            <person name="Buyck B."/>
            <person name="Bense V."/>
            <person name="Catcheside P."/>
            <person name="Chovatia M."/>
            <person name="Cooper J."/>
            <person name="Damon W."/>
            <person name="Desjardin D."/>
            <person name="Finy P."/>
            <person name="Geml J."/>
            <person name="Haridas S."/>
            <person name="Hughes K."/>
            <person name="Justo A."/>
            <person name="Karasinski D."/>
            <person name="Kautmanova I."/>
            <person name="Kiss B."/>
            <person name="Kocsube S."/>
            <person name="Kotiranta H."/>
            <person name="LaButti K.M."/>
            <person name="Lechner B.E."/>
            <person name="Liimatainen K."/>
            <person name="Lipzen A."/>
            <person name="Lukacs Z."/>
            <person name="Mihaltcheva S."/>
            <person name="Morgado L.N."/>
            <person name="Niskanen T."/>
            <person name="Noordeloos M.E."/>
            <person name="Ohm R.A."/>
            <person name="Ortiz-Santana B."/>
            <person name="Ovrebo C."/>
            <person name="Racz N."/>
            <person name="Riley R."/>
            <person name="Savchenko A."/>
            <person name="Shiryaev A."/>
            <person name="Soop K."/>
            <person name="Spirin V."/>
            <person name="Szebenyi C."/>
            <person name="Tomsovsky M."/>
            <person name="Tulloss R.E."/>
            <person name="Uehling J."/>
            <person name="Grigoriev I.V."/>
            <person name="Vagvolgyi C."/>
            <person name="Papp T."/>
            <person name="Martin F.M."/>
            <person name="Miettinen O."/>
            <person name="Hibbett D.S."/>
            <person name="Nagy L.G."/>
        </authorList>
    </citation>
    <scope>NUCLEOTIDE SEQUENCE [LARGE SCALE GENOMIC DNA]</scope>
    <source>
        <strain evidence="3 4">CBS 962.96</strain>
    </source>
</reference>
<keyword evidence="4" id="KW-1185">Reference proteome</keyword>
<protein>
    <submittedName>
        <fullName evidence="3">Uncharacterized protein</fullName>
    </submittedName>
</protein>
<keyword evidence="2" id="KW-0472">Membrane</keyword>
<dbReference type="AlphaFoldDB" id="A0A4S8L721"/>
<dbReference type="Proteomes" id="UP000297245">
    <property type="component" value="Unassembled WGS sequence"/>
</dbReference>
<accession>A0A4S8L721</accession>
<keyword evidence="2" id="KW-0812">Transmembrane</keyword>
<feature type="transmembrane region" description="Helical" evidence="2">
    <location>
        <begin position="27"/>
        <end position="48"/>
    </location>
</feature>
<evidence type="ECO:0000256" key="1">
    <source>
        <dbReference type="SAM" id="MobiDB-lite"/>
    </source>
</evidence>
<feature type="region of interest" description="Disordered" evidence="1">
    <location>
        <begin position="107"/>
        <end position="129"/>
    </location>
</feature>
<gene>
    <name evidence="3" type="ORF">K435DRAFT_843644</name>
</gene>
<organism evidence="3 4">
    <name type="scientific">Dendrothele bispora (strain CBS 962.96)</name>
    <dbReference type="NCBI Taxonomy" id="1314807"/>
    <lineage>
        <taxon>Eukaryota</taxon>
        <taxon>Fungi</taxon>
        <taxon>Dikarya</taxon>
        <taxon>Basidiomycota</taxon>
        <taxon>Agaricomycotina</taxon>
        <taxon>Agaricomycetes</taxon>
        <taxon>Agaricomycetidae</taxon>
        <taxon>Agaricales</taxon>
        <taxon>Agaricales incertae sedis</taxon>
        <taxon>Dendrothele</taxon>
    </lineage>
</organism>